<dbReference type="AlphaFoldDB" id="A0AAV2S8I4"/>
<dbReference type="SUPFAM" id="SSF56436">
    <property type="entry name" value="C-type lectin-like"/>
    <property type="match status" value="1"/>
</dbReference>
<sequence length="307" mass="33846">KGVLRDFLWQHSNKALGGDSPLWSPGQPGENVTPVYCLSLLAWEEDWKSSPGQPYHSQECSYIYNYPLCENILHGTDQLKSPKITLEDNISVKLSTMEKKIISSITMYNKSIDTLLQDTHIMKEASLAEEQKVSKKIVTLENTISTSLAIIHALEKNISTSMEIIDKLKNKDGFCLSTQCFLFYKDVKRNWADAKAKCEEEGVILAQPSDSNALLLRKRIVENFGQEASAESWVGGKGDGSKFVWSEGGRTALMADSSLLDTNQGNAGTGQCMELDAYSGALSGTPNAPYDSASCSNNYYTICEVIV</sequence>
<feature type="non-terminal residue" evidence="2">
    <location>
        <position position="1"/>
    </location>
</feature>
<comment type="caution">
    <text evidence="2">The sequence shown here is derived from an EMBL/GenBank/DDBJ whole genome shotgun (WGS) entry which is preliminary data.</text>
</comment>
<dbReference type="Gene3D" id="3.10.100.10">
    <property type="entry name" value="Mannose-Binding Protein A, subunit A"/>
    <property type="match status" value="1"/>
</dbReference>
<proteinExistence type="predicted"/>
<dbReference type="Proteomes" id="UP001497623">
    <property type="component" value="Unassembled WGS sequence"/>
</dbReference>
<dbReference type="SMART" id="SM00034">
    <property type="entry name" value="CLECT"/>
    <property type="match status" value="1"/>
</dbReference>
<evidence type="ECO:0000313" key="3">
    <source>
        <dbReference type="Proteomes" id="UP001497623"/>
    </source>
</evidence>
<dbReference type="InterPro" id="IPR001304">
    <property type="entry name" value="C-type_lectin-like"/>
</dbReference>
<dbReference type="CDD" id="cd00037">
    <property type="entry name" value="CLECT"/>
    <property type="match status" value="1"/>
</dbReference>
<protein>
    <recommendedName>
        <fullName evidence="1">C-type lectin domain-containing protein</fullName>
    </recommendedName>
</protein>
<gene>
    <name evidence="2" type="ORF">MNOR_LOCUS33044</name>
</gene>
<dbReference type="InterPro" id="IPR016187">
    <property type="entry name" value="CTDL_fold"/>
</dbReference>
<keyword evidence="3" id="KW-1185">Reference proteome</keyword>
<reference evidence="2 3" key="1">
    <citation type="submission" date="2024-05" db="EMBL/GenBank/DDBJ databases">
        <authorList>
            <person name="Wallberg A."/>
        </authorList>
    </citation>
    <scope>NUCLEOTIDE SEQUENCE [LARGE SCALE GENOMIC DNA]</scope>
</reference>
<dbReference type="PROSITE" id="PS50041">
    <property type="entry name" value="C_TYPE_LECTIN_2"/>
    <property type="match status" value="1"/>
</dbReference>
<organism evidence="2 3">
    <name type="scientific">Meganyctiphanes norvegica</name>
    <name type="common">Northern krill</name>
    <name type="synonym">Thysanopoda norvegica</name>
    <dbReference type="NCBI Taxonomy" id="48144"/>
    <lineage>
        <taxon>Eukaryota</taxon>
        <taxon>Metazoa</taxon>
        <taxon>Ecdysozoa</taxon>
        <taxon>Arthropoda</taxon>
        <taxon>Crustacea</taxon>
        <taxon>Multicrustacea</taxon>
        <taxon>Malacostraca</taxon>
        <taxon>Eumalacostraca</taxon>
        <taxon>Eucarida</taxon>
        <taxon>Euphausiacea</taxon>
        <taxon>Euphausiidae</taxon>
        <taxon>Meganyctiphanes</taxon>
    </lineage>
</organism>
<name>A0AAV2S8I4_MEGNR</name>
<evidence type="ECO:0000313" key="2">
    <source>
        <dbReference type="EMBL" id="CAL4163756.1"/>
    </source>
</evidence>
<dbReference type="Pfam" id="PF00059">
    <property type="entry name" value="Lectin_C"/>
    <property type="match status" value="1"/>
</dbReference>
<dbReference type="InterPro" id="IPR016186">
    <property type="entry name" value="C-type_lectin-like/link_sf"/>
</dbReference>
<evidence type="ECO:0000259" key="1">
    <source>
        <dbReference type="PROSITE" id="PS50041"/>
    </source>
</evidence>
<accession>A0AAV2S8I4</accession>
<dbReference type="EMBL" id="CAXKWB010046471">
    <property type="protein sequence ID" value="CAL4163756.1"/>
    <property type="molecule type" value="Genomic_DNA"/>
</dbReference>
<feature type="domain" description="C-type lectin" evidence="1">
    <location>
        <begin position="176"/>
        <end position="304"/>
    </location>
</feature>